<feature type="domain" description="NACHT" evidence="1">
    <location>
        <begin position="280"/>
        <end position="400"/>
    </location>
</feature>
<dbReference type="InterPro" id="IPR027417">
    <property type="entry name" value="P-loop_NTPase"/>
</dbReference>
<dbReference type="PANTHER" id="PTHR46312:SF2">
    <property type="entry name" value="NUCLEOTIDE-BINDING OLIGOMERIZATION DOMAIN-CONTAINING PROTEIN 2-LIKE"/>
    <property type="match status" value="1"/>
</dbReference>
<name>A0AAW0WJK4_CHEQU</name>
<proteinExistence type="predicted"/>
<organism evidence="2 3">
    <name type="scientific">Cherax quadricarinatus</name>
    <name type="common">Australian red claw crayfish</name>
    <dbReference type="NCBI Taxonomy" id="27406"/>
    <lineage>
        <taxon>Eukaryota</taxon>
        <taxon>Metazoa</taxon>
        <taxon>Ecdysozoa</taxon>
        <taxon>Arthropoda</taxon>
        <taxon>Crustacea</taxon>
        <taxon>Multicrustacea</taxon>
        <taxon>Malacostraca</taxon>
        <taxon>Eumalacostraca</taxon>
        <taxon>Eucarida</taxon>
        <taxon>Decapoda</taxon>
        <taxon>Pleocyemata</taxon>
        <taxon>Astacidea</taxon>
        <taxon>Parastacoidea</taxon>
        <taxon>Parastacidae</taxon>
        <taxon>Cherax</taxon>
    </lineage>
</organism>
<comment type="caution">
    <text evidence="2">The sequence shown here is derived from an EMBL/GenBank/DDBJ whole genome shotgun (WGS) entry which is preliminary data.</text>
</comment>
<dbReference type="Pfam" id="PF05729">
    <property type="entry name" value="NACHT"/>
    <property type="match status" value="1"/>
</dbReference>
<dbReference type="AlphaFoldDB" id="A0AAW0WJK4"/>
<dbReference type="Gene3D" id="3.40.50.300">
    <property type="entry name" value="P-loop containing nucleotide triphosphate hydrolases"/>
    <property type="match status" value="1"/>
</dbReference>
<keyword evidence="3" id="KW-1185">Reference proteome</keyword>
<sequence length="995" mass="113304">MDIVSKEVLNGLRFIMAVNVCGRQVMYNTFVWGTPGKPANVSLDDYLENLNPGSSLNYFTLSKKNRRFNRTQDKMIKKSPDGSEFDLSLLYVSIRVACEKVAALNDPKWTTESTELEYYITAIKKMRNDASHDQLTITDKQVFEKTDNLREMLVNCVKSSGERYERDQTEVDNEIKQVIDNLDNIMKKTIGMEDLETHCRDEIKELVIGENNKMLKDVFQKFCYVNPVLFMAKDFSLKVNKIFVDIKVKLGKYRGTENYVDYRELLQVVGNTAEPPARPKILVLEGLAGSGKTTLVKFVIDEWINGGQGNLKDLDKYELLLWVQCRDSSIKSYQDLLDQQMPEVSKKFRSFLPRITKLCKILIIIDGLDEVNEISENLVESLLHEFQNSPHSTILCTSRPEKVEMFSFTIPAEYDVTNAEILGIAKQQIPEFVRRTHQEINKQTNNNRCTDMLVKDVMTVSSIHKHLTLPMNLTFLIYILDNTPDKLNMTVTETELYHEIHHMCRKKLMERLVIKYPKIKAMSESDLQYRIKEILKMIYMTQLVCLSHDQLTLNEDTVYQLHSVCNTLELPSDEVFSTFLSPNPIWTWRGVKEQYSAPHKGIQEYYSALHIVTTLKDQQQSSVSAQSCDSTSASATVITPASIRGVLEQTAGTAKVNMVKHENMLRHVAGLIYLFGHFPDDISLEIVDILRESGVKHKEMWLDLIGRTKTTQVTSQAISRLMNIGKNITIEDRSVGKYAALLPHHRPSKIVINLTDDPADQPRLQELLEGLVHHKCRILKLYHHYYHADKTTSSDNILKWIKSSCRSIMEEFVGCLSGDGVKFLPASVRRLYLAVVNDDHACHLLTQLHDAITAEPSSLPLLKELTYEISAEVSSAAAKAIKPLPRRVYLNVILRGVDDSGVGHVCDLLQELQPTVGYCNVEFPGVRLSETGWRDLVLGLAQRAVKVRGEIKAPESTLLNEPQVEHLMSLTTETLGCTFWDAAHPTEFSKFMSEL</sequence>
<reference evidence="2 3" key="1">
    <citation type="journal article" date="2024" name="BMC Genomics">
        <title>Genome assembly of redclaw crayfish (Cherax quadricarinatus) provides insights into its immune adaptation and hypoxia tolerance.</title>
        <authorList>
            <person name="Liu Z."/>
            <person name="Zheng J."/>
            <person name="Li H."/>
            <person name="Fang K."/>
            <person name="Wang S."/>
            <person name="He J."/>
            <person name="Zhou D."/>
            <person name="Weng S."/>
            <person name="Chi M."/>
            <person name="Gu Z."/>
            <person name="He J."/>
            <person name="Li F."/>
            <person name="Wang M."/>
        </authorList>
    </citation>
    <scope>NUCLEOTIDE SEQUENCE [LARGE SCALE GENOMIC DNA]</scope>
    <source>
        <strain evidence="2">ZL_2023a</strain>
    </source>
</reference>
<gene>
    <name evidence="2" type="ORF">OTU49_007803</name>
</gene>
<dbReference type="InterPro" id="IPR007111">
    <property type="entry name" value="NACHT_NTPase"/>
</dbReference>
<protein>
    <recommendedName>
        <fullName evidence="1">NACHT domain-containing protein</fullName>
    </recommendedName>
</protein>
<dbReference type="PROSITE" id="PS50837">
    <property type="entry name" value="NACHT"/>
    <property type="match status" value="1"/>
</dbReference>
<dbReference type="PANTHER" id="PTHR46312">
    <property type="entry name" value="NACHT DOMAIN-CONTAINING PROTEIN"/>
    <property type="match status" value="1"/>
</dbReference>
<dbReference type="EMBL" id="JARKIK010000062">
    <property type="protein sequence ID" value="KAK8731105.1"/>
    <property type="molecule type" value="Genomic_DNA"/>
</dbReference>
<dbReference type="SUPFAM" id="SSF52540">
    <property type="entry name" value="P-loop containing nucleoside triphosphate hydrolases"/>
    <property type="match status" value="1"/>
</dbReference>
<evidence type="ECO:0000313" key="3">
    <source>
        <dbReference type="Proteomes" id="UP001445076"/>
    </source>
</evidence>
<accession>A0AAW0WJK4</accession>
<evidence type="ECO:0000313" key="2">
    <source>
        <dbReference type="EMBL" id="KAK8731105.1"/>
    </source>
</evidence>
<evidence type="ECO:0000259" key="1">
    <source>
        <dbReference type="PROSITE" id="PS50837"/>
    </source>
</evidence>
<dbReference type="Proteomes" id="UP001445076">
    <property type="component" value="Unassembled WGS sequence"/>
</dbReference>